<feature type="compositionally biased region" description="Basic and acidic residues" evidence="1">
    <location>
        <begin position="255"/>
        <end position="273"/>
    </location>
</feature>
<evidence type="ECO:0000313" key="2">
    <source>
        <dbReference type="EMBL" id="OLQ08394.1"/>
    </source>
</evidence>
<comment type="caution">
    <text evidence="2">The sequence shown here is derived from an EMBL/GenBank/DDBJ whole genome shotgun (WGS) entry which is preliminary data.</text>
</comment>
<sequence>MGMTKSKYSKDFKSLKQQNKELFKACEDAGSFAALETLIMVIDLRGQFGGQAALWDVVTTSGCLVTEVPYGISGLSLATFVCGLCQKGATPLVLVGDDPDISVCKMMDLFSMLPMIGAEICVDGAAQKDQHPEWVKEWQRTDCLPLNVLCNGIRWVADLMCQSVANKDPYGVLPKWAFWIYSNYKAVQCAWTGPTRALMTCEKTRPVLNWECKCQWHSTNAYVLKHKMYLLVHLLVSVISLVRVHLDDLKEELKRKADEQEKDEEAKKPRVEEPAVQAAAPATGGLPQFALTEEAFRRIAERVTQNLLQTMPMLGQLGPVPAPVVVQRQLKLKRELVQDNFRRWSEKAEKFLKPATDEDAEAKTKRLRTKTADGERVPTLQWLQCIANALRLAGKSLQQFAAPVFANEADLAHLTSIPVLVVTTDQEALQITGCNFLKHKKNLGLIHVYDPMHRRQNDCILAMGECGILRRCSTNLALYNIKYGPWLKSGWFGMLQETARSLKDLPPNDPLLMFFWPSILKDREFALEDSQEGRQFFLKTLMDQQFLKNKGPKTTLSKFNALSEAHRLIDNHWSSQCYIMTVTCLLQGWVQHSDELWCPESAIQKAQEEADGRMSRARAKRKATDDLNRMRAKAVNSLHAMTKYMNDDIVKSESRMIAAVMEPEAAAAGLMLKEMRSPEKTLDYFVSWAHWGWLDTAKAHLQLFHDTRTLDRIGFCMAWDVETDQGELDWEEASASKLWSFLRSVLKRVTGRAGRVDDWMWSCVDDWRLLDVVVLAA</sequence>
<dbReference type="OrthoDB" id="438467at2759"/>
<name>A0A1Q9ELU2_SYMMI</name>
<dbReference type="AlphaFoldDB" id="A0A1Q9ELU2"/>
<dbReference type="EMBL" id="LSRX01000118">
    <property type="protein sequence ID" value="OLQ08394.1"/>
    <property type="molecule type" value="Genomic_DNA"/>
</dbReference>
<proteinExistence type="predicted"/>
<dbReference type="Proteomes" id="UP000186817">
    <property type="component" value="Unassembled WGS sequence"/>
</dbReference>
<evidence type="ECO:0000256" key="1">
    <source>
        <dbReference type="SAM" id="MobiDB-lite"/>
    </source>
</evidence>
<reference evidence="2 3" key="1">
    <citation type="submission" date="2016-02" db="EMBL/GenBank/DDBJ databases">
        <title>Genome analysis of coral dinoflagellate symbionts highlights evolutionary adaptations to a symbiotic lifestyle.</title>
        <authorList>
            <person name="Aranda M."/>
            <person name="Li Y."/>
            <person name="Liew Y.J."/>
            <person name="Baumgarten S."/>
            <person name="Simakov O."/>
            <person name="Wilson M."/>
            <person name="Piel J."/>
            <person name="Ashoor H."/>
            <person name="Bougouffa S."/>
            <person name="Bajic V.B."/>
            <person name="Ryu T."/>
            <person name="Ravasi T."/>
            <person name="Bayer T."/>
            <person name="Micklem G."/>
            <person name="Kim H."/>
            <person name="Bhak J."/>
            <person name="Lajeunesse T.C."/>
            <person name="Voolstra C.R."/>
        </authorList>
    </citation>
    <scope>NUCLEOTIDE SEQUENCE [LARGE SCALE GENOMIC DNA]</scope>
    <source>
        <strain evidence="2 3">CCMP2467</strain>
    </source>
</reference>
<protein>
    <submittedName>
        <fullName evidence="2">Uncharacterized protein</fullName>
    </submittedName>
</protein>
<feature type="region of interest" description="Disordered" evidence="1">
    <location>
        <begin position="255"/>
        <end position="279"/>
    </location>
</feature>
<organism evidence="2 3">
    <name type="scientific">Symbiodinium microadriaticum</name>
    <name type="common">Dinoflagellate</name>
    <name type="synonym">Zooxanthella microadriatica</name>
    <dbReference type="NCBI Taxonomy" id="2951"/>
    <lineage>
        <taxon>Eukaryota</taxon>
        <taxon>Sar</taxon>
        <taxon>Alveolata</taxon>
        <taxon>Dinophyceae</taxon>
        <taxon>Suessiales</taxon>
        <taxon>Symbiodiniaceae</taxon>
        <taxon>Symbiodinium</taxon>
    </lineage>
</organism>
<evidence type="ECO:0000313" key="3">
    <source>
        <dbReference type="Proteomes" id="UP000186817"/>
    </source>
</evidence>
<accession>A0A1Q9ELU2</accession>
<gene>
    <name evidence="2" type="ORF">AK812_SmicGene8061</name>
</gene>
<keyword evidence="3" id="KW-1185">Reference proteome</keyword>